<keyword evidence="2" id="KW-1185">Reference proteome</keyword>
<dbReference type="EMBL" id="MW015081">
    <property type="protein sequence ID" value="QPX48292.1"/>
    <property type="molecule type" value="Genomic_DNA"/>
</dbReference>
<dbReference type="Proteomes" id="UP000664915">
    <property type="component" value="Segment"/>
</dbReference>
<dbReference type="RefSeq" id="YP_010670302.1">
    <property type="nucleotide sequence ID" value="NC_070963.1"/>
</dbReference>
<evidence type="ECO:0000313" key="1">
    <source>
        <dbReference type="EMBL" id="QPX48292.1"/>
    </source>
</evidence>
<dbReference type="KEGG" id="vg:77946497"/>
<proteinExistence type="predicted"/>
<protein>
    <submittedName>
        <fullName evidence="1">Uncharacterized protein</fullName>
    </submittedName>
</protein>
<name>A0A879R286_9CAUD</name>
<reference evidence="1" key="1">
    <citation type="submission" date="2020-09" db="EMBL/GenBank/DDBJ databases">
        <authorList>
            <person name="Zhang D."/>
            <person name="Hatherill J.R."/>
            <person name="Ramirez J.F."/>
            <person name="Edinger B."/>
            <person name="Balarin R."/>
            <person name="Sullivan A."/>
            <person name="Humpal K.M."/>
            <person name="Guseva A."/>
            <person name="Butela K.A."/>
            <person name="Garlena R.A."/>
            <person name="Russell D.A."/>
            <person name="Pope W.H."/>
            <person name="Jacobs-Sera D."/>
            <person name="Hatfull G.F."/>
        </authorList>
    </citation>
    <scope>NUCLEOTIDE SEQUENCE</scope>
</reference>
<evidence type="ECO:0000313" key="2">
    <source>
        <dbReference type="Proteomes" id="UP000664915"/>
    </source>
</evidence>
<sequence>MNDKTTLKEQLHYILITLKELIKVIQTQNK</sequence>
<dbReference type="GeneID" id="77946497"/>
<organism evidence="1 2">
    <name type="scientific">Synechococcus phage S-SRM01</name>
    <dbReference type="NCBI Taxonomy" id="2781608"/>
    <lineage>
        <taxon>Viruses</taxon>
        <taxon>Duplodnaviria</taxon>
        <taxon>Heunggongvirae</taxon>
        <taxon>Uroviricota</taxon>
        <taxon>Caudoviricetes</taxon>
        <taxon>Pantevenvirales</taxon>
        <taxon>Kyanoviridae</taxon>
        <taxon>Serangoonvirus</taxon>
        <taxon>Serangoonvirus essarone</taxon>
    </lineage>
</organism>
<accession>A0A879R286</accession>